<keyword evidence="2" id="KW-1185">Reference proteome</keyword>
<dbReference type="InterPro" id="IPR021866">
    <property type="entry name" value="SpoIIAA-like"/>
</dbReference>
<dbReference type="InterPro" id="IPR038396">
    <property type="entry name" value="SpoIIAA-like_sf"/>
</dbReference>
<dbReference type="SUPFAM" id="SSF52091">
    <property type="entry name" value="SpoIIaa-like"/>
    <property type="match status" value="1"/>
</dbReference>
<protein>
    <submittedName>
        <fullName evidence="1">STAS/SEC14 domain-containing protein</fullName>
    </submittedName>
</protein>
<gene>
    <name evidence="1" type="ORF">FS320_10610</name>
</gene>
<accession>A0A5N7MFU9</accession>
<dbReference type="EMBL" id="VOSK01000029">
    <property type="protein sequence ID" value="MPR25673.1"/>
    <property type="molecule type" value="Genomic_DNA"/>
</dbReference>
<reference evidence="1 2" key="1">
    <citation type="journal article" date="2019" name="Syst. Appl. Microbiol.">
        <title>Microvirga tunisiensis sp. nov., a root nodule symbiotic bacterium isolated from Lupinus micranthus and L. luteus grown in Northern Tunisia.</title>
        <authorList>
            <person name="Msaddak A."/>
            <person name="Rejili M."/>
            <person name="Duran D."/>
            <person name="Mars M."/>
            <person name="Palacios J.M."/>
            <person name="Ruiz-Argueso T."/>
            <person name="Rey L."/>
            <person name="Imperial J."/>
        </authorList>
    </citation>
    <scope>NUCLEOTIDE SEQUENCE [LARGE SCALE GENOMIC DNA]</scope>
    <source>
        <strain evidence="1 2">Lmie10</strain>
    </source>
</reference>
<dbReference type="Proteomes" id="UP000403266">
    <property type="component" value="Unassembled WGS sequence"/>
</dbReference>
<dbReference type="Pfam" id="PF11964">
    <property type="entry name" value="SpoIIAA-like"/>
    <property type="match status" value="1"/>
</dbReference>
<proteinExistence type="predicted"/>
<evidence type="ECO:0000313" key="2">
    <source>
        <dbReference type="Proteomes" id="UP000403266"/>
    </source>
</evidence>
<evidence type="ECO:0000313" key="1">
    <source>
        <dbReference type="EMBL" id="MPR25673.1"/>
    </source>
</evidence>
<comment type="caution">
    <text evidence="1">The sequence shown here is derived from an EMBL/GenBank/DDBJ whole genome shotgun (WGS) entry which is preliminary data.</text>
</comment>
<dbReference type="InterPro" id="IPR036513">
    <property type="entry name" value="STAS_dom_sf"/>
</dbReference>
<dbReference type="OrthoDB" id="5457369at2"/>
<dbReference type="Gene3D" id="3.40.50.10600">
    <property type="entry name" value="SpoIIaa-like domains"/>
    <property type="match status" value="1"/>
</dbReference>
<dbReference type="AlphaFoldDB" id="A0A5N7MFU9"/>
<name>A0A5N7MFU9_9HYPH</name>
<organism evidence="1 2">
    <name type="scientific">Microvirga tunisiensis</name>
    <dbReference type="NCBI Taxonomy" id="2108360"/>
    <lineage>
        <taxon>Bacteria</taxon>
        <taxon>Pseudomonadati</taxon>
        <taxon>Pseudomonadota</taxon>
        <taxon>Alphaproteobacteria</taxon>
        <taxon>Hyphomicrobiales</taxon>
        <taxon>Methylobacteriaceae</taxon>
        <taxon>Microvirga</taxon>
    </lineage>
</organism>
<sequence>MTEQEWVRRIVQMQGRILPQIEIRTFAPEDRDEALTWVARPITTGEPEAALAPPSVRLIETTRPDVIAFEVNGRIRRDDMHLLVSAFEQALGAHERLRVLVRIVAFDGVTLEALREQGLASEDPPEQVTLLGRLCG</sequence>